<gene>
    <name evidence="1" type="ORF">E9531_04675</name>
</gene>
<dbReference type="AlphaFoldDB" id="A0A4S8F8U0"/>
<evidence type="ECO:0000313" key="1">
    <source>
        <dbReference type="EMBL" id="THU04023.1"/>
    </source>
</evidence>
<dbReference type="OrthoDB" id="7057642at2"/>
<organism evidence="1 2">
    <name type="scientific">Lampropedia puyangensis</name>
    <dbReference type="NCBI Taxonomy" id="1330072"/>
    <lineage>
        <taxon>Bacteria</taxon>
        <taxon>Pseudomonadati</taxon>
        <taxon>Pseudomonadota</taxon>
        <taxon>Betaproteobacteria</taxon>
        <taxon>Burkholderiales</taxon>
        <taxon>Comamonadaceae</taxon>
        <taxon>Lampropedia</taxon>
    </lineage>
</organism>
<evidence type="ECO:0000313" key="2">
    <source>
        <dbReference type="Proteomes" id="UP000308917"/>
    </source>
</evidence>
<keyword evidence="2" id="KW-1185">Reference proteome</keyword>
<dbReference type="InterPro" id="IPR021332">
    <property type="entry name" value="DUF2944"/>
</dbReference>
<comment type="caution">
    <text evidence="1">The sequence shown here is derived from an EMBL/GenBank/DDBJ whole genome shotgun (WGS) entry which is preliminary data.</text>
</comment>
<dbReference type="Pfam" id="PF11161">
    <property type="entry name" value="DUF2944"/>
    <property type="match status" value="1"/>
</dbReference>
<dbReference type="Proteomes" id="UP000308917">
    <property type="component" value="Unassembled WGS sequence"/>
</dbReference>
<sequence>MDEIVKQAMLKWPNVPACAGWLGLDARGRWFMRDAAAQEAGPFPHSKGSALEHEGLAQFIGRNYTNDAQGRWYFQNGPQRVFVELEVAPWIVRIDSDGTWRTHTGLHVQCVRSLEDECGRVFIETAQGLGLLHSLDMLAFSDQLDLHPQWAPQPVASASLAQRYGFVLSPQTLELASSAAIVSPEQGAA</sequence>
<name>A0A4S8F8U0_9BURK</name>
<protein>
    <submittedName>
        <fullName evidence="1">DUF2946 family protein</fullName>
    </submittedName>
</protein>
<reference evidence="1 2" key="1">
    <citation type="journal article" date="2015" name="Antonie Van Leeuwenhoek">
        <title>Lampropedia puyangensis sp. nov., isolated from symptomatic bark of Populus ? euramericana canker and emended description of Lampropedia hyalina (Ehrenberg 1832) Lee et al. 2004.</title>
        <authorList>
            <person name="Li Y."/>
            <person name="Wang T."/>
            <person name="Piao C.G."/>
            <person name="Wang L.F."/>
            <person name="Tian G.Z."/>
            <person name="Zhu T.H."/>
            <person name="Guo M.W."/>
        </authorList>
    </citation>
    <scope>NUCLEOTIDE SEQUENCE [LARGE SCALE GENOMIC DNA]</scope>
    <source>
        <strain evidence="1 2">2-bin</strain>
    </source>
</reference>
<proteinExistence type="predicted"/>
<accession>A0A4S8F8U0</accession>
<dbReference type="EMBL" id="STFG01000003">
    <property type="protein sequence ID" value="THU04023.1"/>
    <property type="molecule type" value="Genomic_DNA"/>
</dbReference>
<dbReference type="RefSeq" id="WP_136572589.1">
    <property type="nucleotide sequence ID" value="NZ_STFG01000003.1"/>
</dbReference>